<reference evidence="1" key="1">
    <citation type="submission" date="2020-04" db="EMBL/GenBank/DDBJ databases">
        <authorList>
            <person name="Zhang T."/>
        </authorList>
    </citation>
    <scope>NUCLEOTIDE SEQUENCE</scope>
    <source>
        <strain evidence="1">HKST-UBA01</strain>
    </source>
</reference>
<sequence>VDQFGYDGSFQRRLVTGGHLDSPWGAVIAPAGFGDFAGDLLVANSGDGVINAFDFGTGAFVGTLRDEIGAPLTIPGLKGLAFGTGGLGGDPNTLYFAAGIPGSGGIGDHGLMGSIQWVDGSASVEGRDRRSELLLRSGPVPARGTVRTSFDLPTGGVVRLGLFDVTGREVAVLTDRSFEAGRHEIRWNTRALGLPSGAYLLSLSGPAGNATARIPILQ</sequence>
<dbReference type="Gene3D" id="2.60.40.4070">
    <property type="match status" value="1"/>
</dbReference>
<dbReference type="SUPFAM" id="SSF101898">
    <property type="entry name" value="NHL repeat"/>
    <property type="match status" value="1"/>
</dbReference>
<evidence type="ECO:0000313" key="1">
    <source>
        <dbReference type="EMBL" id="MCA9728673.1"/>
    </source>
</evidence>
<proteinExistence type="predicted"/>
<comment type="caution">
    <text evidence="1">The sequence shown here is derived from an EMBL/GenBank/DDBJ whole genome shotgun (WGS) entry which is preliminary data.</text>
</comment>
<dbReference type="EMBL" id="JAGQHR010000446">
    <property type="protein sequence ID" value="MCA9728673.1"/>
    <property type="molecule type" value="Genomic_DNA"/>
</dbReference>
<reference evidence="1" key="2">
    <citation type="journal article" date="2021" name="Microbiome">
        <title>Successional dynamics and alternative stable states in a saline activated sludge microbial community over 9 years.</title>
        <authorList>
            <person name="Wang Y."/>
            <person name="Ye J."/>
            <person name="Ju F."/>
            <person name="Liu L."/>
            <person name="Boyd J.A."/>
            <person name="Deng Y."/>
            <person name="Parks D.H."/>
            <person name="Jiang X."/>
            <person name="Yin X."/>
            <person name="Woodcroft B.J."/>
            <person name="Tyson G.W."/>
            <person name="Hugenholtz P."/>
            <person name="Polz M.F."/>
            <person name="Zhang T."/>
        </authorList>
    </citation>
    <scope>NUCLEOTIDE SEQUENCE</scope>
    <source>
        <strain evidence="1">HKST-UBA01</strain>
    </source>
</reference>
<dbReference type="AlphaFoldDB" id="A0A956M0R5"/>
<gene>
    <name evidence="1" type="ORF">KC729_13370</name>
</gene>
<evidence type="ECO:0000313" key="2">
    <source>
        <dbReference type="Proteomes" id="UP000697710"/>
    </source>
</evidence>
<dbReference type="Proteomes" id="UP000697710">
    <property type="component" value="Unassembled WGS sequence"/>
</dbReference>
<protein>
    <submittedName>
        <fullName evidence="1">TIGR03118 family protein</fullName>
    </submittedName>
</protein>
<organism evidence="1 2">
    <name type="scientific">Eiseniibacteriota bacterium</name>
    <dbReference type="NCBI Taxonomy" id="2212470"/>
    <lineage>
        <taxon>Bacteria</taxon>
        <taxon>Candidatus Eiseniibacteriota</taxon>
    </lineage>
</organism>
<dbReference type="NCBIfam" id="TIGR03118">
    <property type="entry name" value="PEPCTERM_chp_1"/>
    <property type="match status" value="1"/>
</dbReference>
<dbReference type="InterPro" id="IPR017549">
    <property type="entry name" value="APMV_L690"/>
</dbReference>
<accession>A0A956M0R5</accession>
<feature type="non-terminal residue" evidence="1">
    <location>
        <position position="1"/>
    </location>
</feature>
<name>A0A956M0R5_UNCEI</name>